<dbReference type="Gene3D" id="1.10.1740.10">
    <property type="match status" value="1"/>
</dbReference>
<feature type="domain" description="Alpha-L-arabinofuranosidase B arabinose-binding" evidence="8">
    <location>
        <begin position="375"/>
        <end position="507"/>
    </location>
</feature>
<dbReference type="InterPro" id="IPR000838">
    <property type="entry name" value="RNA_pol_sigma70_ECF_CS"/>
</dbReference>
<name>A0ABU4FGM0_9ACTN</name>
<dbReference type="SUPFAM" id="SSF88946">
    <property type="entry name" value="Sigma2 domain of RNA polymerase sigma factors"/>
    <property type="match status" value="1"/>
</dbReference>
<dbReference type="EMBL" id="JAWMAJ010000104">
    <property type="protein sequence ID" value="MDV7219748.1"/>
    <property type="molecule type" value="Genomic_DNA"/>
</dbReference>
<evidence type="ECO:0000313" key="10">
    <source>
        <dbReference type="Proteomes" id="UP001187346"/>
    </source>
</evidence>
<protein>
    <recommendedName>
        <fullName evidence="5">RNA polymerase sigma factor</fullName>
    </recommendedName>
</protein>
<evidence type="ECO:0000256" key="5">
    <source>
        <dbReference type="RuleBase" id="RU000716"/>
    </source>
</evidence>
<organism evidence="9 10">
    <name type="scientific">Streptomyces prunicolor</name>
    <dbReference type="NCBI Taxonomy" id="67348"/>
    <lineage>
        <taxon>Bacteria</taxon>
        <taxon>Bacillati</taxon>
        <taxon>Actinomycetota</taxon>
        <taxon>Actinomycetes</taxon>
        <taxon>Kitasatosporales</taxon>
        <taxon>Streptomycetaceae</taxon>
        <taxon>Streptomyces</taxon>
    </lineage>
</organism>
<dbReference type="InterPro" id="IPR013325">
    <property type="entry name" value="RNA_pol_sigma_r2"/>
</dbReference>
<dbReference type="Pfam" id="PF04542">
    <property type="entry name" value="Sigma70_r2"/>
    <property type="match status" value="1"/>
</dbReference>
<sequence>MGRVRSQDVRERPDVELVVAARAGDPEALEHLVRSCLPLVYNIVGRALDGHSDVDDVVQDTMLRALDGLSGLEDPERFRSWLIAIAVRQVRDRWRGRQARPQAELPDEAVQEVAPEADFADLAILRLALSGQRREAVEATRWLEDEEREVLSLWWLETAGELTRAELAAACDLAPQHAAVRVQRVKERLESGRAVVRALAASPRCAELDAQLTSWDGRPNARWRKRLARHVRECPQCLFNTSELVPTEGLLGNFALVPVPIGLAGLLLAKSIPSASAAGGVAHAPGGAGRVGHLLGKLAAKPVVTLTAGAVALAGGGALYVYTRSDAPVRPPAAKAQPHAPASPTASSPPPTPTTSATPSPTPTAVPTLLGRHALRSAEQSGRYVREVGNLGFLSPVAATGPGSAKQEATFRFVAGLADSHCYSLKDASGRYLRHYAFRIRLDANDGSAVFQKDATFCARPGSTDGSVSLESYNYPGRYLRYRDNLELWVDRAQNTAAFRASRSFTVVAPWT</sequence>
<dbReference type="InterPro" id="IPR014284">
    <property type="entry name" value="RNA_pol_sigma-70_dom"/>
</dbReference>
<dbReference type="PROSITE" id="PS01063">
    <property type="entry name" value="SIGMA70_ECF"/>
    <property type="match status" value="1"/>
</dbReference>
<evidence type="ECO:0000259" key="7">
    <source>
        <dbReference type="Pfam" id="PF04542"/>
    </source>
</evidence>
<reference evidence="9 10" key="1">
    <citation type="submission" date="2023-10" db="EMBL/GenBank/DDBJ databases">
        <title>Characterization of rhizosphere-enriched actinobacteria from wheat plants lab-grown on chernevaya soil.</title>
        <authorList>
            <person name="Tikhonova E.N."/>
            <person name="Konopkin A."/>
            <person name="Kravchenko I.K."/>
        </authorList>
    </citation>
    <scope>NUCLEOTIDE SEQUENCE [LARGE SCALE GENOMIC DNA]</scope>
    <source>
        <strain evidence="9 10">RR29</strain>
    </source>
</reference>
<keyword evidence="1 5" id="KW-0805">Transcription regulation</keyword>
<keyword evidence="10" id="KW-1185">Reference proteome</keyword>
<accession>A0ABU4FGM0</accession>
<dbReference type="Pfam" id="PF05270">
    <property type="entry name" value="AbfB"/>
    <property type="match status" value="1"/>
</dbReference>
<feature type="compositionally biased region" description="Low complexity" evidence="6">
    <location>
        <begin position="354"/>
        <end position="367"/>
    </location>
</feature>
<evidence type="ECO:0000256" key="1">
    <source>
        <dbReference type="ARBA" id="ARBA00023015"/>
    </source>
</evidence>
<feature type="compositionally biased region" description="Low complexity" evidence="6">
    <location>
        <begin position="332"/>
        <end position="346"/>
    </location>
</feature>
<feature type="domain" description="RNA polymerase sigma-70 region 2" evidence="7">
    <location>
        <begin position="32"/>
        <end position="98"/>
    </location>
</feature>
<evidence type="ECO:0000256" key="4">
    <source>
        <dbReference type="ARBA" id="ARBA00023163"/>
    </source>
</evidence>
<evidence type="ECO:0000256" key="6">
    <source>
        <dbReference type="SAM" id="MobiDB-lite"/>
    </source>
</evidence>
<feature type="region of interest" description="Disordered" evidence="6">
    <location>
        <begin position="330"/>
        <end position="367"/>
    </location>
</feature>
<dbReference type="Proteomes" id="UP001187346">
    <property type="component" value="Unassembled WGS sequence"/>
</dbReference>
<gene>
    <name evidence="9" type="ORF">R5A26_27785</name>
</gene>
<keyword evidence="4 5" id="KW-0804">Transcription</keyword>
<keyword evidence="3 5" id="KW-0238">DNA-binding</keyword>
<keyword evidence="2 5" id="KW-0731">Sigma factor</keyword>
<dbReference type="SUPFAM" id="SSF110221">
    <property type="entry name" value="AbfB domain"/>
    <property type="match status" value="1"/>
</dbReference>
<dbReference type="Gene3D" id="2.80.10.50">
    <property type="match status" value="1"/>
</dbReference>
<dbReference type="PANTHER" id="PTHR43133:SF8">
    <property type="entry name" value="RNA POLYMERASE SIGMA FACTOR HI_1459-RELATED"/>
    <property type="match status" value="1"/>
</dbReference>
<dbReference type="RefSeq" id="WP_317773569.1">
    <property type="nucleotide sequence ID" value="NZ_JAWMAJ010000104.1"/>
</dbReference>
<evidence type="ECO:0000313" key="9">
    <source>
        <dbReference type="EMBL" id="MDV7219748.1"/>
    </source>
</evidence>
<evidence type="ECO:0000256" key="2">
    <source>
        <dbReference type="ARBA" id="ARBA00023082"/>
    </source>
</evidence>
<dbReference type="NCBIfam" id="TIGR02937">
    <property type="entry name" value="sigma70-ECF"/>
    <property type="match status" value="1"/>
</dbReference>
<evidence type="ECO:0000256" key="3">
    <source>
        <dbReference type="ARBA" id="ARBA00023125"/>
    </source>
</evidence>
<evidence type="ECO:0000259" key="8">
    <source>
        <dbReference type="Pfam" id="PF05270"/>
    </source>
</evidence>
<dbReference type="InterPro" id="IPR039425">
    <property type="entry name" value="RNA_pol_sigma-70-like"/>
</dbReference>
<dbReference type="InterPro" id="IPR007627">
    <property type="entry name" value="RNA_pol_sigma70_r2"/>
</dbReference>
<dbReference type="InterPro" id="IPR036195">
    <property type="entry name" value="AbfB_ABD_sf"/>
</dbReference>
<dbReference type="PANTHER" id="PTHR43133">
    <property type="entry name" value="RNA POLYMERASE ECF-TYPE SIGMA FACTO"/>
    <property type="match status" value="1"/>
</dbReference>
<proteinExistence type="inferred from homology"/>
<comment type="similarity">
    <text evidence="5">Belongs to the sigma-70 factor family. ECF subfamily.</text>
</comment>
<dbReference type="InterPro" id="IPR007934">
    <property type="entry name" value="AbfB_ABD"/>
</dbReference>
<comment type="caution">
    <text evidence="9">The sequence shown here is derived from an EMBL/GenBank/DDBJ whole genome shotgun (WGS) entry which is preliminary data.</text>
</comment>
<dbReference type="CDD" id="cd23399">
    <property type="entry name" value="beta-trefoil_ABD_ABFB"/>
    <property type="match status" value="1"/>
</dbReference>